<gene>
    <name evidence="1" type="ORF">PYW08_005908</name>
</gene>
<sequence length="217" mass="24407">MPLKLYKIDASPPVRAVLMTTEILKLNIELQELNIFNGENYTPEYLEKNPLHCVPLLEDGDFILSDSHAIITYLVSKYGADKRATLYPNELSVRAVIDSRMYFDTSILFPNIRGIVKAILVQGIKELSPQQVEDVNAAYDVLDKYLQKTKFVAGDHLTVADVSCVASISSLAAIVPVDDKYEKLKAWFSSLQEQEWYQKGNLTGLALFEGFVKSKLN</sequence>
<evidence type="ECO:0000313" key="1">
    <source>
        <dbReference type="EMBL" id="KAJ8717509.1"/>
    </source>
</evidence>
<evidence type="ECO:0000313" key="2">
    <source>
        <dbReference type="Proteomes" id="UP001231649"/>
    </source>
</evidence>
<proteinExistence type="predicted"/>
<comment type="caution">
    <text evidence="1">The sequence shown here is derived from an EMBL/GenBank/DDBJ whole genome shotgun (WGS) entry which is preliminary data.</text>
</comment>
<protein>
    <submittedName>
        <fullName evidence="1">Uncharacterized protein</fullName>
    </submittedName>
</protein>
<accession>A0ACC2QHZ4</accession>
<reference evidence="1" key="1">
    <citation type="submission" date="2023-03" db="EMBL/GenBank/DDBJ databases">
        <title>Chromosome-level genomes of two armyworms, Mythimna separata and Mythimna loreyi, provide insights into the biosynthesis and reception of sex pheromones.</title>
        <authorList>
            <person name="Zhao H."/>
        </authorList>
    </citation>
    <scope>NUCLEOTIDE SEQUENCE</scope>
    <source>
        <strain evidence="1">BeijingLab</strain>
    </source>
</reference>
<dbReference type="EMBL" id="CM056794">
    <property type="protein sequence ID" value="KAJ8717509.1"/>
    <property type="molecule type" value="Genomic_DNA"/>
</dbReference>
<keyword evidence="2" id="KW-1185">Reference proteome</keyword>
<organism evidence="1 2">
    <name type="scientific">Mythimna loreyi</name>
    <dbReference type="NCBI Taxonomy" id="667449"/>
    <lineage>
        <taxon>Eukaryota</taxon>
        <taxon>Metazoa</taxon>
        <taxon>Ecdysozoa</taxon>
        <taxon>Arthropoda</taxon>
        <taxon>Hexapoda</taxon>
        <taxon>Insecta</taxon>
        <taxon>Pterygota</taxon>
        <taxon>Neoptera</taxon>
        <taxon>Endopterygota</taxon>
        <taxon>Lepidoptera</taxon>
        <taxon>Glossata</taxon>
        <taxon>Ditrysia</taxon>
        <taxon>Noctuoidea</taxon>
        <taxon>Noctuidae</taxon>
        <taxon>Noctuinae</taxon>
        <taxon>Hadenini</taxon>
        <taxon>Mythimna</taxon>
    </lineage>
</organism>
<dbReference type="Proteomes" id="UP001231649">
    <property type="component" value="Chromosome 18"/>
</dbReference>
<name>A0ACC2QHZ4_9NEOP</name>